<keyword evidence="1" id="KW-1133">Transmembrane helix</keyword>
<accession>A0ABQ7N0N6</accession>
<comment type="caution">
    <text evidence="2">The sequence shown here is derived from an EMBL/GenBank/DDBJ whole genome shotgun (WGS) entry which is preliminary data.</text>
</comment>
<proteinExistence type="predicted"/>
<keyword evidence="3" id="KW-1185">Reference proteome</keyword>
<protein>
    <submittedName>
        <fullName evidence="2">Uncharacterized protein</fullName>
    </submittedName>
</protein>
<feature type="transmembrane region" description="Helical" evidence="1">
    <location>
        <begin position="9"/>
        <end position="31"/>
    </location>
</feature>
<keyword evidence="1" id="KW-0812">Transmembrane</keyword>
<feature type="non-terminal residue" evidence="2">
    <location>
        <position position="1"/>
    </location>
</feature>
<evidence type="ECO:0000313" key="3">
    <source>
        <dbReference type="Proteomes" id="UP000823674"/>
    </source>
</evidence>
<evidence type="ECO:0000256" key="1">
    <source>
        <dbReference type="SAM" id="Phobius"/>
    </source>
</evidence>
<organism evidence="2 3">
    <name type="scientific">Brassica rapa subsp. trilocularis</name>
    <dbReference type="NCBI Taxonomy" id="1813537"/>
    <lineage>
        <taxon>Eukaryota</taxon>
        <taxon>Viridiplantae</taxon>
        <taxon>Streptophyta</taxon>
        <taxon>Embryophyta</taxon>
        <taxon>Tracheophyta</taxon>
        <taxon>Spermatophyta</taxon>
        <taxon>Magnoliopsida</taxon>
        <taxon>eudicotyledons</taxon>
        <taxon>Gunneridae</taxon>
        <taxon>Pentapetalae</taxon>
        <taxon>rosids</taxon>
        <taxon>malvids</taxon>
        <taxon>Brassicales</taxon>
        <taxon>Brassicaceae</taxon>
        <taxon>Brassiceae</taxon>
        <taxon>Brassica</taxon>
    </lineage>
</organism>
<keyword evidence="1" id="KW-0472">Membrane</keyword>
<name>A0ABQ7N0N6_BRACM</name>
<sequence>VETQLKRSILINVALSLVGFFVTLKMIHVAARYVLRRNTFGFDINKSGTPQVEVKVNLDPSGDVFSYPQMVTMHSLIKLKSQEQTLALPEPALIKISNLLSLFAIGDTALLFASSELTYAISMFQ</sequence>
<reference evidence="2 3" key="1">
    <citation type="submission" date="2021-03" db="EMBL/GenBank/DDBJ databases">
        <authorList>
            <person name="King G.J."/>
            <person name="Bancroft I."/>
            <person name="Baten A."/>
            <person name="Bloomfield J."/>
            <person name="Borpatragohain P."/>
            <person name="He Z."/>
            <person name="Irish N."/>
            <person name="Irwin J."/>
            <person name="Liu K."/>
            <person name="Mauleon R.P."/>
            <person name="Moore J."/>
            <person name="Morris R."/>
            <person name="Ostergaard L."/>
            <person name="Wang B."/>
            <person name="Wells R."/>
        </authorList>
    </citation>
    <scope>NUCLEOTIDE SEQUENCE [LARGE SCALE GENOMIC DNA]</scope>
    <source>
        <strain evidence="2">R-o-18</strain>
        <tissue evidence="2">Leaf</tissue>
    </source>
</reference>
<dbReference type="EMBL" id="JADBGQ010000003">
    <property type="protein sequence ID" value="KAG5404113.1"/>
    <property type="molecule type" value="Genomic_DNA"/>
</dbReference>
<evidence type="ECO:0000313" key="2">
    <source>
        <dbReference type="EMBL" id="KAG5404113.1"/>
    </source>
</evidence>
<gene>
    <name evidence="2" type="primary">A03g502330.1_BraROA</name>
    <name evidence="2" type="ORF">IGI04_010232</name>
</gene>
<dbReference type="Proteomes" id="UP000823674">
    <property type="component" value="Chromosome A03"/>
</dbReference>